<dbReference type="AlphaFoldDB" id="A0A0D2MYV4"/>
<dbReference type="Pfam" id="PF08538">
    <property type="entry name" value="DUF1749"/>
    <property type="match status" value="1"/>
</dbReference>
<dbReference type="RefSeq" id="XP_013904536.1">
    <property type="nucleotide sequence ID" value="XM_014049082.1"/>
</dbReference>
<dbReference type="KEGG" id="mng:MNEG_2451"/>
<evidence type="ECO:0000313" key="1">
    <source>
        <dbReference type="EMBL" id="KIZ05517.1"/>
    </source>
</evidence>
<dbReference type="InterPro" id="IPR013744">
    <property type="entry name" value="SidJ"/>
</dbReference>
<dbReference type="EMBL" id="KK100495">
    <property type="protein sequence ID" value="KIZ05517.1"/>
    <property type="molecule type" value="Genomic_DNA"/>
</dbReference>
<dbReference type="Proteomes" id="UP000054498">
    <property type="component" value="Unassembled WGS sequence"/>
</dbReference>
<protein>
    <submittedName>
        <fullName evidence="1">Uncharacterized protein</fullName>
    </submittedName>
</protein>
<gene>
    <name evidence="1" type="ORF">MNEG_2451</name>
</gene>
<evidence type="ECO:0000313" key="2">
    <source>
        <dbReference type="Proteomes" id="UP000054498"/>
    </source>
</evidence>
<dbReference type="InterPro" id="IPR029058">
    <property type="entry name" value="AB_hydrolase_fold"/>
</dbReference>
<name>A0A0D2MYV4_9CHLO</name>
<sequence length="77" mass="8005">MNGTLFRYGPAAPQVAFRSPAAAASAHPPGPQLRRHLVLVAGLTEGLLFAPYAQQLADAAARAGYALVQAQLASSYQ</sequence>
<dbReference type="GeneID" id="25735329"/>
<organism evidence="1 2">
    <name type="scientific">Monoraphidium neglectum</name>
    <dbReference type="NCBI Taxonomy" id="145388"/>
    <lineage>
        <taxon>Eukaryota</taxon>
        <taxon>Viridiplantae</taxon>
        <taxon>Chlorophyta</taxon>
        <taxon>core chlorophytes</taxon>
        <taxon>Chlorophyceae</taxon>
        <taxon>CS clade</taxon>
        <taxon>Sphaeropleales</taxon>
        <taxon>Selenastraceae</taxon>
        <taxon>Monoraphidium</taxon>
    </lineage>
</organism>
<proteinExistence type="predicted"/>
<reference evidence="1 2" key="1">
    <citation type="journal article" date="2013" name="BMC Genomics">
        <title>Reconstruction of the lipid metabolism for the microalga Monoraphidium neglectum from its genome sequence reveals characteristics suitable for biofuel production.</title>
        <authorList>
            <person name="Bogen C."/>
            <person name="Al-Dilaimi A."/>
            <person name="Albersmeier A."/>
            <person name="Wichmann J."/>
            <person name="Grundmann M."/>
            <person name="Rupp O."/>
            <person name="Lauersen K.J."/>
            <person name="Blifernez-Klassen O."/>
            <person name="Kalinowski J."/>
            <person name="Goesmann A."/>
            <person name="Mussgnug J.H."/>
            <person name="Kruse O."/>
        </authorList>
    </citation>
    <scope>NUCLEOTIDE SEQUENCE [LARGE SCALE GENOMIC DNA]</scope>
    <source>
        <strain evidence="1 2">SAG 48.87</strain>
    </source>
</reference>
<dbReference type="Gene3D" id="3.40.50.1820">
    <property type="entry name" value="alpha/beta hydrolase"/>
    <property type="match status" value="1"/>
</dbReference>
<keyword evidence="2" id="KW-1185">Reference proteome</keyword>
<accession>A0A0D2MYV4</accession>
<feature type="non-terminal residue" evidence="1">
    <location>
        <position position="77"/>
    </location>
</feature>